<comment type="similarity">
    <text evidence="1 6">Belongs to the peptidase S8 family.</text>
</comment>
<evidence type="ECO:0000256" key="4">
    <source>
        <dbReference type="ARBA" id="ARBA00022801"/>
    </source>
</evidence>
<dbReference type="InterPro" id="IPR000209">
    <property type="entry name" value="Peptidase_S8/S53_dom"/>
</dbReference>
<keyword evidence="10" id="KW-1185">Reference proteome</keyword>
<evidence type="ECO:0008006" key="11">
    <source>
        <dbReference type="Google" id="ProtNLM"/>
    </source>
</evidence>
<evidence type="ECO:0000259" key="7">
    <source>
        <dbReference type="Pfam" id="PF00082"/>
    </source>
</evidence>
<dbReference type="GO" id="GO:0006508">
    <property type="term" value="P:proteolysis"/>
    <property type="evidence" value="ECO:0007669"/>
    <property type="project" value="UniProtKB-KW"/>
</dbReference>
<protein>
    <recommendedName>
        <fullName evidence="11">Subtilisin-like protease SBT2.4</fullName>
    </recommendedName>
</protein>
<evidence type="ECO:0000256" key="5">
    <source>
        <dbReference type="ARBA" id="ARBA00022825"/>
    </source>
</evidence>
<dbReference type="PROSITE" id="PS51892">
    <property type="entry name" value="SUBTILASE"/>
    <property type="match status" value="1"/>
</dbReference>
<reference evidence="9" key="1">
    <citation type="submission" date="2023-05" db="EMBL/GenBank/DDBJ databases">
        <title>Nepenthes gracilis genome sequencing.</title>
        <authorList>
            <person name="Fukushima K."/>
        </authorList>
    </citation>
    <scope>NUCLEOTIDE SEQUENCE</scope>
    <source>
        <strain evidence="9">SING2019-196</strain>
    </source>
</reference>
<dbReference type="GO" id="GO:0004252">
    <property type="term" value="F:serine-type endopeptidase activity"/>
    <property type="evidence" value="ECO:0007669"/>
    <property type="project" value="InterPro"/>
</dbReference>
<comment type="caution">
    <text evidence="6">Lacks conserved residue(s) required for the propagation of feature annotation.</text>
</comment>
<evidence type="ECO:0000313" key="10">
    <source>
        <dbReference type="Proteomes" id="UP001279734"/>
    </source>
</evidence>
<evidence type="ECO:0000256" key="1">
    <source>
        <dbReference type="ARBA" id="ARBA00011073"/>
    </source>
</evidence>
<keyword evidence="2" id="KW-0645">Protease</keyword>
<dbReference type="PANTHER" id="PTHR10795">
    <property type="entry name" value="PROPROTEIN CONVERTASE SUBTILISIN/KEXIN"/>
    <property type="match status" value="1"/>
</dbReference>
<keyword evidence="3" id="KW-0732">Signal</keyword>
<dbReference type="SUPFAM" id="SSF52743">
    <property type="entry name" value="Subtilisin-like"/>
    <property type="match status" value="1"/>
</dbReference>
<dbReference type="InterPro" id="IPR036852">
    <property type="entry name" value="Peptidase_S8/S53_dom_sf"/>
</dbReference>
<dbReference type="Proteomes" id="UP001279734">
    <property type="component" value="Unassembled WGS sequence"/>
</dbReference>
<dbReference type="EMBL" id="BSYO01000005">
    <property type="protein sequence ID" value="GMH05282.1"/>
    <property type="molecule type" value="Genomic_DNA"/>
</dbReference>
<evidence type="ECO:0000256" key="3">
    <source>
        <dbReference type="ARBA" id="ARBA00022729"/>
    </source>
</evidence>
<dbReference type="Pfam" id="PF00082">
    <property type="entry name" value="Peptidase_S8"/>
    <property type="match status" value="1"/>
</dbReference>
<comment type="caution">
    <text evidence="9">The sequence shown here is derived from an EMBL/GenBank/DDBJ whole genome shotgun (WGS) entry which is preliminary data.</text>
</comment>
<dbReference type="InterPro" id="IPR045051">
    <property type="entry name" value="SBT"/>
</dbReference>
<keyword evidence="4" id="KW-0378">Hydrolase</keyword>
<dbReference type="AlphaFoldDB" id="A0AAD3S743"/>
<gene>
    <name evidence="9" type="ORF">Nepgr_007122</name>
</gene>
<dbReference type="PROSITE" id="PS00138">
    <property type="entry name" value="SUBTILASE_SER"/>
    <property type="match status" value="1"/>
</dbReference>
<dbReference type="Pfam" id="PF17766">
    <property type="entry name" value="fn3_6"/>
    <property type="match status" value="1"/>
</dbReference>
<proteinExistence type="inferred from homology"/>
<dbReference type="InterPro" id="IPR041469">
    <property type="entry name" value="Subtilisin-like_FN3"/>
</dbReference>
<dbReference type="Gene3D" id="2.60.40.2310">
    <property type="match status" value="1"/>
</dbReference>
<organism evidence="9 10">
    <name type="scientific">Nepenthes gracilis</name>
    <name type="common">Slender pitcher plant</name>
    <dbReference type="NCBI Taxonomy" id="150966"/>
    <lineage>
        <taxon>Eukaryota</taxon>
        <taxon>Viridiplantae</taxon>
        <taxon>Streptophyta</taxon>
        <taxon>Embryophyta</taxon>
        <taxon>Tracheophyta</taxon>
        <taxon>Spermatophyta</taxon>
        <taxon>Magnoliopsida</taxon>
        <taxon>eudicotyledons</taxon>
        <taxon>Gunneridae</taxon>
        <taxon>Pentapetalae</taxon>
        <taxon>Caryophyllales</taxon>
        <taxon>Nepenthaceae</taxon>
        <taxon>Nepenthes</taxon>
    </lineage>
</organism>
<evidence type="ECO:0000259" key="8">
    <source>
        <dbReference type="Pfam" id="PF17766"/>
    </source>
</evidence>
<name>A0AAD3S743_NEPGR</name>
<keyword evidence="5" id="KW-0720">Serine protease</keyword>
<feature type="domain" description="Subtilisin-like protease fibronectin type-III" evidence="8">
    <location>
        <begin position="460"/>
        <end position="553"/>
    </location>
</feature>
<evidence type="ECO:0000256" key="2">
    <source>
        <dbReference type="ARBA" id="ARBA00022670"/>
    </source>
</evidence>
<dbReference type="Gene3D" id="3.40.50.200">
    <property type="entry name" value="Peptidase S8/S53 domain"/>
    <property type="match status" value="1"/>
</dbReference>
<accession>A0AAD3S743</accession>
<evidence type="ECO:0000313" key="9">
    <source>
        <dbReference type="EMBL" id="GMH05282.1"/>
    </source>
</evidence>
<dbReference type="InterPro" id="IPR023828">
    <property type="entry name" value="Peptidase_S8_Ser-AS"/>
</dbReference>
<evidence type="ECO:0000256" key="6">
    <source>
        <dbReference type="PROSITE-ProRule" id="PRU01240"/>
    </source>
</evidence>
<sequence>MITSSPLLPCRIAVYKAIYPTIGTLTDVVSAIDQAVRDGVDILTLSVGPDEPPEDTITFLDVFEIFLLFARRAGVLVVQAAGNKGPGPKTVVSFSPWAVGVAACSTDRSYPATLILGNGQRIGGVGLSGPTFGNGVIQYKLVLAKDAAKVINGEFPKAAPYTEECQYPEAFDPIVVLGSVVICTFSDGFYNGTSTLTAIIDTARTLGFIGFVLVANPIYGDFVAEPIPFPVPGIMIPRMADSQVISRYYEQQTRRNERGCIEHYGGRAAIAEGRVASFKQRAPIVSRFSSRGPNIIDEHRNPADVLKPDILAPGQQVWAAWSPMSVLDPILKGNSFALLSGTSMAAPHVAGIAALIKQSNPSWTASMIASAMSTTATKYDNYGESIRAEDYDLVTLTPSTAFDIGAGLVNPSRAIDPGLVFSPGEGEYVAFLCSLPNVDPGTVEATTGGSCNHPLSHPSDLNLPSVTVTALAGSQVLHRTVKNVQSVSETYLCSVLPPAGVKVEVSPTWFTVDPNGEQIVEIKLSVTRVIDDFSFGEIVLTGSLNHIVRVPLSFLPVS</sequence>
<dbReference type="Gene3D" id="3.50.30.30">
    <property type="match status" value="1"/>
</dbReference>
<feature type="domain" description="Peptidase S8/S53" evidence="7">
    <location>
        <begin position="12"/>
        <end position="379"/>
    </location>
</feature>
<dbReference type="CDD" id="cd02120">
    <property type="entry name" value="PA_subtilisin_like"/>
    <property type="match status" value="1"/>
</dbReference>